<dbReference type="PANTHER" id="PTHR32444:SF183">
    <property type="entry name" value="APPLE DOMAIN-CONTAINING PROTEIN"/>
    <property type="match status" value="1"/>
</dbReference>
<reference evidence="24" key="1">
    <citation type="submission" date="2019-08" db="EMBL/GenBank/DDBJ databases">
        <title>Reference gene set and small RNA set construction with multiple tissues from Davidia involucrata Baill.</title>
        <authorList>
            <person name="Yang H."/>
            <person name="Zhou C."/>
            <person name="Li G."/>
            <person name="Wang J."/>
            <person name="Gao P."/>
            <person name="Wang M."/>
            <person name="Wang R."/>
            <person name="Zhao Y."/>
        </authorList>
    </citation>
    <scope>NUCLEOTIDE SEQUENCE</scope>
    <source>
        <tissue evidence="24">Mixed with DoveR01_LX</tissue>
    </source>
</reference>
<dbReference type="PIRSF" id="PIRSF000641">
    <property type="entry name" value="SRK"/>
    <property type="match status" value="1"/>
</dbReference>
<keyword evidence="8 17" id="KW-0418">Kinase</keyword>
<dbReference type="Gene3D" id="2.90.10.10">
    <property type="entry name" value="Bulb-type lectin domain"/>
    <property type="match status" value="1"/>
</dbReference>
<dbReference type="GO" id="GO:0106310">
    <property type="term" value="F:protein serine kinase activity"/>
    <property type="evidence" value="ECO:0007669"/>
    <property type="project" value="RHEA"/>
</dbReference>
<dbReference type="Pfam" id="PF11883">
    <property type="entry name" value="DUF3403"/>
    <property type="match status" value="1"/>
</dbReference>
<feature type="domain" description="Protein kinase" evidence="21">
    <location>
        <begin position="520"/>
        <end position="805"/>
    </location>
</feature>
<keyword evidence="9 17" id="KW-0067">ATP-binding</keyword>
<evidence type="ECO:0000259" key="21">
    <source>
        <dbReference type="PROSITE" id="PS50011"/>
    </source>
</evidence>
<sequence length="837" mass="93799">MRTSMEGFSTILVFLLYLFSILIISNSVDTITTARFIADDGKSIVSSGGGFELGFFSPGSSKNRYLGIWYKKIPDRTVVWVANREIPLNDTSGVLKVTSQGILTLVNRTNSIIWSSNTTSSSSTQRNPVAQLLDSGNLVVRDSNDENFLWQSFDYPCDTLLPGMKLGKNLVTGLDWSLSSWKSSDDPSHGDFTYRCNPRGYPQYFLSNGSVVRFRSGPWNGLHFSGAPNLKPNLIFKFDFVFNKQEVYIIDELLNRSVVSRFMLNQDGYLQRWTWVDPEWVLYLSVPVDHCDFYGLCGPYGSCNINNSPVCGCLSKFVPKYPKDWDMTNWSSGCVRKTPLDCQNGDGDGFLKYPDVKLPDTQHSWFKESMSLRECKMACLQNCSCMAYANSDVRRGGSGCLLWFGDLIDIREFPGVGQDVYIRMASSESASDLTVNQAGSKGKKTEIIIVSLAITAGTLLLGLSLTLYVRKKKKKKNAHMNREGRMGHIPEQGDTNESRKEDLELPLFDLTTIVNATDNFSINNKLGEGGFGLVYKGMLEEGREVAVKRLSKSSSQGLEEFKNEVVCIAKLQHRNLVKLLGCCIQGKEKMLVYEYMPNKSLDSFIFDQTQSKLLDWPKRFHIINGIARGLLYLHQDSRLRIIHRDLKASNILLDVNMNPKISDFGMARSFGGNETEANTNRVVGTYGYMSPEYAVDGLFSVKSDVFSFGVLVLEIISGKKNRGFTHQDHQLNLLGHAWRLFEEGRSLELIDAFVSDSCYLSEVLRSIHVGLLCVQQSPEDRPSMSSVVLMLGSEGALLQPKQPGFFTERKILEADCSSNKHTSSSANELTITRLEAR</sequence>
<evidence type="ECO:0000256" key="7">
    <source>
        <dbReference type="ARBA" id="ARBA00022741"/>
    </source>
</evidence>
<dbReference type="Gene3D" id="3.50.4.10">
    <property type="entry name" value="Hepatocyte Growth Factor"/>
    <property type="match status" value="1"/>
</dbReference>
<comment type="catalytic activity">
    <reaction evidence="16 17">
        <text>L-seryl-[protein] + ATP = O-phospho-L-seryl-[protein] + ADP + H(+)</text>
        <dbReference type="Rhea" id="RHEA:17989"/>
        <dbReference type="Rhea" id="RHEA-COMP:9863"/>
        <dbReference type="Rhea" id="RHEA-COMP:11604"/>
        <dbReference type="ChEBI" id="CHEBI:15378"/>
        <dbReference type="ChEBI" id="CHEBI:29999"/>
        <dbReference type="ChEBI" id="CHEBI:30616"/>
        <dbReference type="ChEBI" id="CHEBI:83421"/>
        <dbReference type="ChEBI" id="CHEBI:456216"/>
        <dbReference type="EC" id="2.7.11.1"/>
    </reaction>
</comment>
<dbReference type="PANTHER" id="PTHR32444">
    <property type="entry name" value="BULB-TYPE LECTIN DOMAIN-CONTAINING PROTEIN"/>
    <property type="match status" value="1"/>
</dbReference>
<dbReference type="PROSITE" id="PS50927">
    <property type="entry name" value="BULB_LECTIN"/>
    <property type="match status" value="1"/>
</dbReference>
<dbReference type="FunFam" id="3.50.4.10:FF:000002">
    <property type="entry name" value="G-type lectin S-receptor-like serine/threonine-protein kinase"/>
    <property type="match status" value="1"/>
</dbReference>
<gene>
    <name evidence="24" type="ORF">Din_037122</name>
</gene>
<dbReference type="InterPro" id="IPR000719">
    <property type="entry name" value="Prot_kinase_dom"/>
</dbReference>
<keyword evidence="13" id="KW-0675">Receptor</keyword>
<dbReference type="InterPro" id="IPR001480">
    <property type="entry name" value="Bulb-type_lectin_dom"/>
</dbReference>
<dbReference type="FunFam" id="2.90.10.30:FF:000003">
    <property type="entry name" value="Os04g0303100 protein"/>
    <property type="match status" value="1"/>
</dbReference>
<keyword evidence="3" id="KW-0597">Phosphoprotein</keyword>
<dbReference type="CDD" id="cd01098">
    <property type="entry name" value="PAN_AP_plant"/>
    <property type="match status" value="1"/>
</dbReference>
<dbReference type="InterPro" id="IPR024171">
    <property type="entry name" value="SRK-like_kinase"/>
</dbReference>
<evidence type="ECO:0000256" key="19">
    <source>
        <dbReference type="SAM" id="MobiDB-lite"/>
    </source>
</evidence>
<dbReference type="FunFam" id="3.30.200.20:FF:000195">
    <property type="entry name" value="G-type lectin S-receptor-like serine/threonine-protein kinase"/>
    <property type="match status" value="1"/>
</dbReference>
<keyword evidence="10 20" id="KW-1133">Transmembrane helix</keyword>
<evidence type="ECO:0000256" key="17">
    <source>
        <dbReference type="PIRNR" id="PIRNR000641"/>
    </source>
</evidence>
<keyword evidence="6" id="KW-0732">Signal</keyword>
<organism evidence="24">
    <name type="scientific">Davidia involucrata</name>
    <name type="common">Dove tree</name>
    <dbReference type="NCBI Taxonomy" id="16924"/>
    <lineage>
        <taxon>Eukaryota</taxon>
        <taxon>Viridiplantae</taxon>
        <taxon>Streptophyta</taxon>
        <taxon>Embryophyta</taxon>
        <taxon>Tracheophyta</taxon>
        <taxon>Spermatophyta</taxon>
        <taxon>Magnoliopsida</taxon>
        <taxon>eudicotyledons</taxon>
        <taxon>Gunneridae</taxon>
        <taxon>Pentapetalae</taxon>
        <taxon>asterids</taxon>
        <taxon>Cornales</taxon>
        <taxon>Nyssaceae</taxon>
        <taxon>Davidia</taxon>
    </lineage>
</organism>
<keyword evidence="5 20" id="KW-0812">Transmembrane</keyword>
<comment type="catalytic activity">
    <reaction evidence="15 17">
        <text>L-threonyl-[protein] + ATP = O-phospho-L-threonyl-[protein] + ADP + H(+)</text>
        <dbReference type="Rhea" id="RHEA:46608"/>
        <dbReference type="Rhea" id="RHEA-COMP:11060"/>
        <dbReference type="Rhea" id="RHEA-COMP:11605"/>
        <dbReference type="ChEBI" id="CHEBI:15378"/>
        <dbReference type="ChEBI" id="CHEBI:30013"/>
        <dbReference type="ChEBI" id="CHEBI:30616"/>
        <dbReference type="ChEBI" id="CHEBI:61977"/>
        <dbReference type="ChEBI" id="CHEBI:456216"/>
        <dbReference type="EC" id="2.7.11.1"/>
    </reaction>
</comment>
<dbReference type="SUPFAM" id="SSF51110">
    <property type="entry name" value="alpha-D-mannose-specific plant lectins"/>
    <property type="match status" value="1"/>
</dbReference>
<dbReference type="InterPro" id="IPR011009">
    <property type="entry name" value="Kinase-like_dom_sf"/>
</dbReference>
<comment type="subcellular location">
    <subcellularLocation>
        <location evidence="1">Membrane</location>
        <topology evidence="1">Single-pass type I membrane protein</topology>
    </subcellularLocation>
</comment>
<dbReference type="InterPro" id="IPR000858">
    <property type="entry name" value="S_locus_glycoprot_dom"/>
</dbReference>
<evidence type="ECO:0000256" key="8">
    <source>
        <dbReference type="ARBA" id="ARBA00022777"/>
    </source>
</evidence>
<evidence type="ECO:0000256" key="14">
    <source>
        <dbReference type="ARBA" id="ARBA00023180"/>
    </source>
</evidence>
<evidence type="ECO:0000256" key="16">
    <source>
        <dbReference type="ARBA" id="ARBA00048679"/>
    </source>
</evidence>
<dbReference type="FunFam" id="2.90.10.10:FF:000004">
    <property type="entry name" value="G-type lectin S-receptor-like serine/threonine-protein kinase"/>
    <property type="match status" value="1"/>
</dbReference>
<dbReference type="Gene3D" id="3.30.200.20">
    <property type="entry name" value="Phosphorylase Kinase, domain 1"/>
    <property type="match status" value="1"/>
</dbReference>
<dbReference type="PROSITE" id="PS50011">
    <property type="entry name" value="PROTEIN_KINASE_DOM"/>
    <property type="match status" value="1"/>
</dbReference>
<evidence type="ECO:0000259" key="22">
    <source>
        <dbReference type="PROSITE" id="PS50927"/>
    </source>
</evidence>
<evidence type="ECO:0000256" key="12">
    <source>
        <dbReference type="ARBA" id="ARBA00023157"/>
    </source>
</evidence>
<keyword evidence="2 17" id="KW-0723">Serine/threonine-protein kinase</keyword>
<feature type="domain" description="Bulb-type lectin" evidence="22">
    <location>
        <begin position="29"/>
        <end position="153"/>
    </location>
</feature>
<dbReference type="InterPro" id="IPR017441">
    <property type="entry name" value="Protein_kinase_ATP_BS"/>
</dbReference>
<evidence type="ECO:0000256" key="15">
    <source>
        <dbReference type="ARBA" id="ARBA00047899"/>
    </source>
</evidence>
<accession>A0A5B7BIU9</accession>
<dbReference type="CDD" id="cd14066">
    <property type="entry name" value="STKc_IRAK"/>
    <property type="match status" value="1"/>
</dbReference>
<dbReference type="EC" id="2.7.11.1" evidence="17"/>
<evidence type="ECO:0000259" key="23">
    <source>
        <dbReference type="PROSITE" id="PS50948"/>
    </source>
</evidence>
<evidence type="ECO:0000256" key="13">
    <source>
        <dbReference type="ARBA" id="ARBA00023170"/>
    </source>
</evidence>
<dbReference type="InterPro" id="IPR003609">
    <property type="entry name" value="Pan_app"/>
</dbReference>
<dbReference type="SMART" id="SM00220">
    <property type="entry name" value="S_TKc"/>
    <property type="match status" value="1"/>
</dbReference>
<dbReference type="InterPro" id="IPR036426">
    <property type="entry name" value="Bulb-type_lectin_dom_sf"/>
</dbReference>
<dbReference type="Pfam" id="PF00954">
    <property type="entry name" value="S_locus_glycop"/>
    <property type="match status" value="1"/>
</dbReference>
<dbReference type="SMART" id="SM00473">
    <property type="entry name" value="PAN_AP"/>
    <property type="match status" value="1"/>
</dbReference>
<dbReference type="InterPro" id="IPR021820">
    <property type="entry name" value="S-locus_recpt_kinase_C"/>
</dbReference>
<feature type="binding site" evidence="18">
    <location>
        <position position="548"/>
    </location>
    <ligand>
        <name>ATP</name>
        <dbReference type="ChEBI" id="CHEBI:30616"/>
    </ligand>
</feature>
<dbReference type="GO" id="GO:0048544">
    <property type="term" value="P:recognition of pollen"/>
    <property type="evidence" value="ECO:0007669"/>
    <property type="project" value="InterPro"/>
</dbReference>
<dbReference type="FunFam" id="1.10.510.10:FF:000060">
    <property type="entry name" value="G-type lectin S-receptor-like serine/threonine-protein kinase"/>
    <property type="match status" value="1"/>
</dbReference>
<evidence type="ECO:0000256" key="9">
    <source>
        <dbReference type="ARBA" id="ARBA00022840"/>
    </source>
</evidence>
<evidence type="ECO:0000256" key="6">
    <source>
        <dbReference type="ARBA" id="ARBA00022729"/>
    </source>
</evidence>
<proteinExistence type="inferred from homology"/>
<dbReference type="PROSITE" id="PS00108">
    <property type="entry name" value="PROTEIN_KINASE_ST"/>
    <property type="match status" value="1"/>
</dbReference>
<dbReference type="SUPFAM" id="SSF56112">
    <property type="entry name" value="Protein kinase-like (PK-like)"/>
    <property type="match status" value="1"/>
</dbReference>
<dbReference type="GO" id="GO:0005524">
    <property type="term" value="F:ATP binding"/>
    <property type="evidence" value="ECO:0007669"/>
    <property type="project" value="UniProtKB-UniRule"/>
</dbReference>
<protein>
    <recommendedName>
        <fullName evidence="17">Receptor-like serine/threonine-protein kinase</fullName>
        <ecNumber evidence="17">2.7.11.1</ecNumber>
    </recommendedName>
</protein>
<evidence type="ECO:0000256" key="20">
    <source>
        <dbReference type="SAM" id="Phobius"/>
    </source>
</evidence>
<dbReference type="InterPro" id="IPR001245">
    <property type="entry name" value="Ser-Thr/Tyr_kinase_cat_dom"/>
</dbReference>
<evidence type="ECO:0000256" key="10">
    <source>
        <dbReference type="ARBA" id="ARBA00022989"/>
    </source>
</evidence>
<dbReference type="EMBL" id="GHES01037122">
    <property type="protein sequence ID" value="MPA67681.1"/>
    <property type="molecule type" value="Transcribed_RNA"/>
</dbReference>
<dbReference type="Pfam" id="PF08276">
    <property type="entry name" value="PAN_2"/>
    <property type="match status" value="1"/>
</dbReference>
<keyword evidence="11 20" id="KW-0472">Membrane</keyword>
<dbReference type="PROSITE" id="PS00107">
    <property type="entry name" value="PROTEIN_KINASE_ATP"/>
    <property type="match status" value="1"/>
</dbReference>
<dbReference type="GO" id="GO:0016020">
    <property type="term" value="C:membrane"/>
    <property type="evidence" value="ECO:0007669"/>
    <property type="project" value="UniProtKB-SubCell"/>
</dbReference>
<evidence type="ECO:0000256" key="3">
    <source>
        <dbReference type="ARBA" id="ARBA00022553"/>
    </source>
</evidence>
<keyword evidence="14" id="KW-0325">Glycoprotein</keyword>
<dbReference type="Pfam" id="PF07714">
    <property type="entry name" value="PK_Tyr_Ser-Thr"/>
    <property type="match status" value="1"/>
</dbReference>
<evidence type="ECO:0000256" key="1">
    <source>
        <dbReference type="ARBA" id="ARBA00004479"/>
    </source>
</evidence>
<dbReference type="AlphaFoldDB" id="A0A5B7BIU9"/>
<feature type="region of interest" description="Disordered" evidence="19">
    <location>
        <begin position="476"/>
        <end position="498"/>
    </location>
</feature>
<name>A0A5B7BIU9_DAVIN</name>
<feature type="transmembrane region" description="Helical" evidence="20">
    <location>
        <begin position="447"/>
        <end position="469"/>
    </location>
</feature>
<dbReference type="Pfam" id="PF01453">
    <property type="entry name" value="B_lectin"/>
    <property type="match status" value="1"/>
</dbReference>
<evidence type="ECO:0000256" key="2">
    <source>
        <dbReference type="ARBA" id="ARBA00022527"/>
    </source>
</evidence>
<dbReference type="SMART" id="SM00108">
    <property type="entry name" value="B_lectin"/>
    <property type="match status" value="1"/>
</dbReference>
<dbReference type="PROSITE" id="PS50948">
    <property type="entry name" value="PAN"/>
    <property type="match status" value="1"/>
</dbReference>
<keyword evidence="7 17" id="KW-0547">Nucleotide-binding</keyword>
<keyword evidence="4 17" id="KW-0808">Transferase</keyword>
<dbReference type="InterPro" id="IPR008271">
    <property type="entry name" value="Ser/Thr_kinase_AS"/>
</dbReference>
<keyword evidence="12" id="KW-1015">Disulfide bond</keyword>
<dbReference type="GO" id="GO:0004674">
    <property type="term" value="F:protein serine/threonine kinase activity"/>
    <property type="evidence" value="ECO:0007669"/>
    <property type="project" value="UniProtKB-KW"/>
</dbReference>
<comment type="similarity">
    <text evidence="17">Belongs to the protein kinase superfamily. Ser/Thr protein kinase family.</text>
</comment>
<evidence type="ECO:0000313" key="24">
    <source>
        <dbReference type="EMBL" id="MPA67681.1"/>
    </source>
</evidence>
<evidence type="ECO:0000256" key="5">
    <source>
        <dbReference type="ARBA" id="ARBA00022692"/>
    </source>
</evidence>
<dbReference type="Gene3D" id="1.10.510.10">
    <property type="entry name" value="Transferase(Phosphotransferase) domain 1"/>
    <property type="match status" value="1"/>
</dbReference>
<evidence type="ECO:0000256" key="4">
    <source>
        <dbReference type="ARBA" id="ARBA00022679"/>
    </source>
</evidence>
<evidence type="ECO:0000256" key="11">
    <source>
        <dbReference type="ARBA" id="ARBA00023136"/>
    </source>
</evidence>
<evidence type="ECO:0000256" key="18">
    <source>
        <dbReference type="PROSITE-ProRule" id="PRU10141"/>
    </source>
</evidence>
<dbReference type="CDD" id="cd00028">
    <property type="entry name" value="B_lectin"/>
    <property type="match status" value="1"/>
</dbReference>
<feature type="domain" description="Apple" evidence="23">
    <location>
        <begin position="342"/>
        <end position="425"/>
    </location>
</feature>